<gene>
    <name evidence="6 8" type="primary">rsmH</name>
    <name evidence="8" type="ORF">FIV46_16110</name>
</gene>
<name>A0A501PC14_9PROT</name>
<dbReference type="GO" id="GO:0070475">
    <property type="term" value="P:rRNA base methylation"/>
    <property type="evidence" value="ECO:0007669"/>
    <property type="project" value="UniProtKB-UniRule"/>
</dbReference>
<protein>
    <recommendedName>
        <fullName evidence="6">Ribosomal RNA small subunit methyltransferase H</fullName>
        <ecNumber evidence="6">2.1.1.199</ecNumber>
    </recommendedName>
    <alternativeName>
        <fullName evidence="6">16S rRNA m(4)C1402 methyltransferase</fullName>
    </alternativeName>
    <alternativeName>
        <fullName evidence="6">rRNA (cytosine-N(4)-)-methyltransferase RsmH</fullName>
    </alternativeName>
</protein>
<dbReference type="EC" id="2.1.1.199" evidence="6"/>
<dbReference type="InterPro" id="IPR002903">
    <property type="entry name" value="RsmH"/>
</dbReference>
<feature type="binding site" evidence="6">
    <location>
        <begin position="40"/>
        <end position="42"/>
    </location>
    <ligand>
        <name>S-adenosyl-L-methionine</name>
        <dbReference type="ChEBI" id="CHEBI:59789"/>
    </ligand>
</feature>
<dbReference type="RefSeq" id="WP_139941946.1">
    <property type="nucleotide sequence ID" value="NZ_JBHSYP010000005.1"/>
</dbReference>
<dbReference type="SUPFAM" id="SSF81799">
    <property type="entry name" value="Putative methyltransferase TM0872, insert domain"/>
    <property type="match status" value="1"/>
</dbReference>
<dbReference type="InterPro" id="IPR029063">
    <property type="entry name" value="SAM-dependent_MTases_sf"/>
</dbReference>
<feature type="binding site" evidence="6">
    <location>
        <position position="85"/>
    </location>
    <ligand>
        <name>S-adenosyl-L-methionine</name>
        <dbReference type="ChEBI" id="CHEBI:59789"/>
    </ligand>
</feature>
<dbReference type="Gene3D" id="1.10.150.170">
    <property type="entry name" value="Putative methyltransferase TM0872, insert domain"/>
    <property type="match status" value="1"/>
</dbReference>
<dbReference type="GO" id="GO:0005737">
    <property type="term" value="C:cytoplasm"/>
    <property type="evidence" value="ECO:0007669"/>
    <property type="project" value="UniProtKB-SubCell"/>
</dbReference>
<keyword evidence="6" id="KW-0963">Cytoplasm</keyword>
<dbReference type="Proteomes" id="UP000319148">
    <property type="component" value="Unassembled WGS sequence"/>
</dbReference>
<organism evidence="8 9">
    <name type="scientific">Emcibacter nanhaiensis</name>
    <dbReference type="NCBI Taxonomy" id="1505037"/>
    <lineage>
        <taxon>Bacteria</taxon>
        <taxon>Pseudomonadati</taxon>
        <taxon>Pseudomonadota</taxon>
        <taxon>Alphaproteobacteria</taxon>
        <taxon>Emcibacterales</taxon>
        <taxon>Emcibacteraceae</taxon>
        <taxon>Emcibacter</taxon>
    </lineage>
</organism>
<keyword evidence="4 6" id="KW-0808">Transferase</keyword>
<feature type="region of interest" description="Disordered" evidence="7">
    <location>
        <begin position="293"/>
        <end position="331"/>
    </location>
</feature>
<comment type="similarity">
    <text evidence="1 6">Belongs to the methyltransferase superfamily. RsmH family.</text>
</comment>
<dbReference type="AlphaFoldDB" id="A0A501PC14"/>
<dbReference type="PANTHER" id="PTHR11265">
    <property type="entry name" value="S-ADENOSYL-METHYLTRANSFERASE MRAW"/>
    <property type="match status" value="1"/>
</dbReference>
<accession>A0A501PC14</accession>
<evidence type="ECO:0000256" key="4">
    <source>
        <dbReference type="ARBA" id="ARBA00022679"/>
    </source>
</evidence>
<dbReference type="SUPFAM" id="SSF53335">
    <property type="entry name" value="S-adenosyl-L-methionine-dependent methyltransferases"/>
    <property type="match status" value="1"/>
</dbReference>
<feature type="binding site" evidence="6">
    <location>
        <position position="113"/>
    </location>
    <ligand>
        <name>S-adenosyl-L-methionine</name>
        <dbReference type="ChEBI" id="CHEBI:59789"/>
    </ligand>
</feature>
<dbReference type="GO" id="GO:0071424">
    <property type="term" value="F:rRNA (cytosine-N4-)-methyltransferase activity"/>
    <property type="evidence" value="ECO:0007669"/>
    <property type="project" value="UniProtKB-UniRule"/>
</dbReference>
<dbReference type="OrthoDB" id="9806637at2"/>
<keyword evidence="5 6" id="KW-0949">S-adenosyl-L-methionine</keyword>
<comment type="caution">
    <text evidence="8">The sequence shown here is derived from an EMBL/GenBank/DDBJ whole genome shotgun (WGS) entry which is preliminary data.</text>
</comment>
<dbReference type="NCBIfam" id="TIGR00006">
    <property type="entry name" value="16S rRNA (cytosine(1402)-N(4))-methyltransferase RsmH"/>
    <property type="match status" value="1"/>
</dbReference>
<evidence type="ECO:0000256" key="6">
    <source>
        <dbReference type="HAMAP-Rule" id="MF_01007"/>
    </source>
</evidence>
<dbReference type="Gene3D" id="3.40.50.150">
    <property type="entry name" value="Vaccinia Virus protein VP39"/>
    <property type="match status" value="1"/>
</dbReference>
<dbReference type="FunFam" id="1.10.150.170:FF:000003">
    <property type="entry name" value="Ribosomal RNA small subunit methyltransferase H"/>
    <property type="match status" value="1"/>
</dbReference>
<evidence type="ECO:0000256" key="5">
    <source>
        <dbReference type="ARBA" id="ARBA00022691"/>
    </source>
</evidence>
<keyword evidence="9" id="KW-1185">Reference proteome</keyword>
<evidence type="ECO:0000256" key="1">
    <source>
        <dbReference type="ARBA" id="ARBA00010396"/>
    </source>
</evidence>
<feature type="binding site" evidence="6">
    <location>
        <position position="106"/>
    </location>
    <ligand>
        <name>S-adenosyl-L-methionine</name>
        <dbReference type="ChEBI" id="CHEBI:59789"/>
    </ligand>
</feature>
<dbReference type="Pfam" id="PF01795">
    <property type="entry name" value="Methyltransf_5"/>
    <property type="match status" value="1"/>
</dbReference>
<dbReference type="PANTHER" id="PTHR11265:SF0">
    <property type="entry name" value="12S RRNA N4-METHYLCYTIDINE METHYLTRANSFERASE"/>
    <property type="match status" value="1"/>
</dbReference>
<evidence type="ECO:0000256" key="3">
    <source>
        <dbReference type="ARBA" id="ARBA00022603"/>
    </source>
</evidence>
<dbReference type="PIRSF" id="PIRSF004486">
    <property type="entry name" value="MraW"/>
    <property type="match status" value="1"/>
</dbReference>
<proteinExistence type="inferred from homology"/>
<dbReference type="HAMAP" id="MF_01007">
    <property type="entry name" value="16SrRNA_methyltr_H"/>
    <property type="match status" value="1"/>
</dbReference>
<sequence>MTAPGFEYDPRHFPVLLNEVLEALAPKQGERMVDGTFGAGGYTRALLSATDCLVWAIDRDPHVVPTAEAMEQEFPGRFRLLKGCFSQMKELLAEEGIDQVDGVALDIGVSSMQLDEAERGFSFMQDGPLDMRMGGDVPSAADVVNETDEEDLANIIYRYGEEHKSRRIARAIVEARREEPIMRTRQLAEIVSRAVGHKKTIRGKKQIHPATRTFQALRIYVNDELGELERGLEAAEQILSPGGRLCVVTFHSLEDRIVKNFFRERSGELARGSRHLPQANEPAAEPTFEMIFRGGKKPSQEEINQNARSRSAKLRAGRRTAAPAREREEAA</sequence>
<dbReference type="InterPro" id="IPR023397">
    <property type="entry name" value="SAM-dep_MeTrfase_MraW_recog"/>
</dbReference>
<comment type="function">
    <text evidence="6">Specifically methylates the N4 position of cytidine in position 1402 (C1402) of 16S rRNA.</text>
</comment>
<comment type="catalytic activity">
    <reaction evidence="6">
        <text>cytidine(1402) in 16S rRNA + S-adenosyl-L-methionine = N(4)-methylcytidine(1402) in 16S rRNA + S-adenosyl-L-homocysteine + H(+)</text>
        <dbReference type="Rhea" id="RHEA:42928"/>
        <dbReference type="Rhea" id="RHEA-COMP:10286"/>
        <dbReference type="Rhea" id="RHEA-COMP:10287"/>
        <dbReference type="ChEBI" id="CHEBI:15378"/>
        <dbReference type="ChEBI" id="CHEBI:57856"/>
        <dbReference type="ChEBI" id="CHEBI:59789"/>
        <dbReference type="ChEBI" id="CHEBI:74506"/>
        <dbReference type="ChEBI" id="CHEBI:82748"/>
        <dbReference type="EC" id="2.1.1.199"/>
    </reaction>
</comment>
<dbReference type="EMBL" id="VFIY01000018">
    <property type="protein sequence ID" value="TPD57631.1"/>
    <property type="molecule type" value="Genomic_DNA"/>
</dbReference>
<keyword evidence="2 6" id="KW-0698">rRNA processing</keyword>
<evidence type="ECO:0000313" key="8">
    <source>
        <dbReference type="EMBL" id="TPD57631.1"/>
    </source>
</evidence>
<evidence type="ECO:0000256" key="2">
    <source>
        <dbReference type="ARBA" id="ARBA00022552"/>
    </source>
</evidence>
<feature type="binding site" evidence="6">
    <location>
        <position position="58"/>
    </location>
    <ligand>
        <name>S-adenosyl-L-methionine</name>
        <dbReference type="ChEBI" id="CHEBI:59789"/>
    </ligand>
</feature>
<keyword evidence="3 6" id="KW-0489">Methyltransferase</keyword>
<reference evidence="9" key="1">
    <citation type="submission" date="2019-06" db="EMBL/GenBank/DDBJ databases">
        <title>The complete genome of Emcibacter congregatus ZYLT.</title>
        <authorList>
            <person name="Zhao Z."/>
        </authorList>
    </citation>
    <scope>NUCLEOTIDE SEQUENCE [LARGE SCALE GENOMIC DNA]</scope>
    <source>
        <strain evidence="9">MCCC 1A06723</strain>
    </source>
</reference>
<evidence type="ECO:0000313" key="9">
    <source>
        <dbReference type="Proteomes" id="UP000319148"/>
    </source>
</evidence>
<evidence type="ECO:0000256" key="7">
    <source>
        <dbReference type="SAM" id="MobiDB-lite"/>
    </source>
</evidence>
<dbReference type="CDD" id="cd02440">
    <property type="entry name" value="AdoMet_MTases"/>
    <property type="match status" value="1"/>
</dbReference>
<comment type="subcellular location">
    <subcellularLocation>
        <location evidence="6">Cytoplasm</location>
    </subcellularLocation>
</comment>